<dbReference type="AlphaFoldDB" id="A0A8H4R9X0"/>
<organism evidence="2 3">
    <name type="scientific">Cudoniella acicularis</name>
    <dbReference type="NCBI Taxonomy" id="354080"/>
    <lineage>
        <taxon>Eukaryota</taxon>
        <taxon>Fungi</taxon>
        <taxon>Dikarya</taxon>
        <taxon>Ascomycota</taxon>
        <taxon>Pezizomycotina</taxon>
        <taxon>Leotiomycetes</taxon>
        <taxon>Helotiales</taxon>
        <taxon>Tricladiaceae</taxon>
        <taxon>Cudoniella</taxon>
    </lineage>
</organism>
<protein>
    <submittedName>
        <fullName evidence="2">Uncharacterized protein</fullName>
    </submittedName>
</protein>
<sequence>MENPQEILGEKGVAPDPLYDLPGQKAAEKPQHNMAQVPPTLESDLPAAEYSGAPSNDSNNSSDSRRRYQRGGRKKRQEEAEDESQFRGEVEVENNLNGFGGRKMPTMDTTLPHRDADEPFDTGIKTFNMKKADQSGGRTLGISLGEKSKTATKTKTKKAKAKAKTKSKNKVKCTKCGRKKKKNADEKEDWESEGEEENSSEEEEEEEKPKKKKPVSIRLDLNLELEIFLRAKIKGDVTITFL</sequence>
<name>A0A8H4R9X0_9HELO</name>
<proteinExistence type="predicted"/>
<evidence type="ECO:0000313" key="2">
    <source>
        <dbReference type="EMBL" id="KAF4626195.1"/>
    </source>
</evidence>
<dbReference type="OrthoDB" id="2873061at2759"/>
<evidence type="ECO:0000313" key="3">
    <source>
        <dbReference type="Proteomes" id="UP000566819"/>
    </source>
</evidence>
<feature type="compositionally biased region" description="Basic residues" evidence="1">
    <location>
        <begin position="150"/>
        <end position="182"/>
    </location>
</feature>
<gene>
    <name evidence="2" type="ORF">G7Y89_g11969</name>
</gene>
<evidence type="ECO:0000256" key="1">
    <source>
        <dbReference type="SAM" id="MobiDB-lite"/>
    </source>
</evidence>
<accession>A0A8H4R9X0</accession>
<comment type="caution">
    <text evidence="2">The sequence shown here is derived from an EMBL/GenBank/DDBJ whole genome shotgun (WGS) entry which is preliminary data.</text>
</comment>
<reference evidence="2 3" key="1">
    <citation type="submission" date="2020-03" db="EMBL/GenBank/DDBJ databases">
        <title>Draft Genome Sequence of Cudoniella acicularis.</title>
        <authorList>
            <person name="Buettner E."/>
            <person name="Kellner H."/>
        </authorList>
    </citation>
    <scope>NUCLEOTIDE SEQUENCE [LARGE SCALE GENOMIC DNA]</scope>
    <source>
        <strain evidence="2 3">DSM 108380</strain>
    </source>
</reference>
<dbReference type="Proteomes" id="UP000566819">
    <property type="component" value="Unassembled WGS sequence"/>
</dbReference>
<keyword evidence="3" id="KW-1185">Reference proteome</keyword>
<feature type="compositionally biased region" description="Acidic residues" evidence="1">
    <location>
        <begin position="186"/>
        <end position="206"/>
    </location>
</feature>
<feature type="region of interest" description="Disordered" evidence="1">
    <location>
        <begin position="1"/>
        <end position="215"/>
    </location>
</feature>
<dbReference type="EMBL" id="JAAMPI010001203">
    <property type="protein sequence ID" value="KAF4626195.1"/>
    <property type="molecule type" value="Genomic_DNA"/>
</dbReference>